<name>A0ACC1MT47_9HYPO</name>
<reference evidence="1" key="1">
    <citation type="submission" date="2022-08" db="EMBL/GenBank/DDBJ databases">
        <title>Genome Sequence of Lecanicillium fungicola.</title>
        <authorList>
            <person name="Buettner E."/>
        </authorList>
    </citation>
    <scope>NUCLEOTIDE SEQUENCE</scope>
    <source>
        <strain evidence="1">Babe33</strain>
    </source>
</reference>
<dbReference type="Proteomes" id="UP001143910">
    <property type="component" value="Unassembled WGS sequence"/>
</dbReference>
<proteinExistence type="predicted"/>
<sequence length="78" mass="8618">MLDAMLLSKAIITAHGQCRDGDAAAFEEALSPLVEDFEKRMTERAVEEGQQTEHLLGIMLGSDDAAMEMKKFFVENGQ</sequence>
<organism evidence="1 2">
    <name type="scientific">Zarea fungicola</name>
    <dbReference type="NCBI Taxonomy" id="93591"/>
    <lineage>
        <taxon>Eukaryota</taxon>
        <taxon>Fungi</taxon>
        <taxon>Dikarya</taxon>
        <taxon>Ascomycota</taxon>
        <taxon>Pezizomycotina</taxon>
        <taxon>Sordariomycetes</taxon>
        <taxon>Hypocreomycetidae</taxon>
        <taxon>Hypocreales</taxon>
        <taxon>Cordycipitaceae</taxon>
        <taxon>Zarea</taxon>
    </lineage>
</organism>
<evidence type="ECO:0000313" key="2">
    <source>
        <dbReference type="Proteomes" id="UP001143910"/>
    </source>
</evidence>
<dbReference type="EMBL" id="JANJQO010001743">
    <property type="protein sequence ID" value="KAJ2969444.1"/>
    <property type="molecule type" value="Genomic_DNA"/>
</dbReference>
<protein>
    <submittedName>
        <fullName evidence="1">Uncharacterized protein</fullName>
    </submittedName>
</protein>
<accession>A0ACC1MT47</accession>
<gene>
    <name evidence="1" type="ORF">NQ176_g8661</name>
</gene>
<keyword evidence="2" id="KW-1185">Reference proteome</keyword>
<comment type="caution">
    <text evidence="1">The sequence shown here is derived from an EMBL/GenBank/DDBJ whole genome shotgun (WGS) entry which is preliminary data.</text>
</comment>
<evidence type="ECO:0000313" key="1">
    <source>
        <dbReference type="EMBL" id="KAJ2969444.1"/>
    </source>
</evidence>